<dbReference type="PROSITE" id="PS50290">
    <property type="entry name" value="PI3_4_KINASE_3"/>
    <property type="match status" value="1"/>
</dbReference>
<reference evidence="2 3" key="1">
    <citation type="submission" date="2012-04" db="EMBL/GenBank/DDBJ databases">
        <title>The Genome Sequence of Saprolegnia declina VS20.</title>
        <authorList>
            <consortium name="The Broad Institute Genome Sequencing Platform"/>
            <person name="Russ C."/>
            <person name="Nusbaum C."/>
            <person name="Tyler B."/>
            <person name="van West P."/>
            <person name="Dieguez-Uribeondo J."/>
            <person name="de Bruijn I."/>
            <person name="Tripathy S."/>
            <person name="Jiang R."/>
            <person name="Young S.K."/>
            <person name="Zeng Q."/>
            <person name="Gargeya S."/>
            <person name="Fitzgerald M."/>
            <person name="Haas B."/>
            <person name="Abouelleil A."/>
            <person name="Alvarado L."/>
            <person name="Arachchi H.M."/>
            <person name="Berlin A."/>
            <person name="Chapman S.B."/>
            <person name="Goldberg J."/>
            <person name="Griggs A."/>
            <person name="Gujja S."/>
            <person name="Hansen M."/>
            <person name="Howarth C."/>
            <person name="Imamovic A."/>
            <person name="Larimer J."/>
            <person name="McCowen C."/>
            <person name="Montmayeur A."/>
            <person name="Murphy C."/>
            <person name="Neiman D."/>
            <person name="Pearson M."/>
            <person name="Priest M."/>
            <person name="Roberts A."/>
            <person name="Saif S."/>
            <person name="Shea T."/>
            <person name="Sisk P."/>
            <person name="Sykes S."/>
            <person name="Wortman J."/>
            <person name="Nusbaum C."/>
            <person name="Birren B."/>
        </authorList>
    </citation>
    <scope>NUCLEOTIDE SEQUENCE [LARGE SCALE GENOMIC DNA]</scope>
    <source>
        <strain evidence="2 3">VS20</strain>
    </source>
</reference>
<sequence length="342" mass="38580">MSQWAVGPQTVESNSSCGRFWLECVLAKWFERARDVRQDDATLKKLTACVARARELLPPVLWLSVFYTITLHLGCTVVAKEVQAITMMLLVELPDQAIWHLVGRRHLPAVKQAIAAEQLVAKKDFVDTWSDIVSIASQLEAMVNSTGVVLDNITISYKILVPTSSQLIDLSGANPVYIKRIWVGRPIAQYKSKPRIVGLVGSDNNTYRFVLKKDAIRKDEFVMQSATLVNRLLAANKPTIDIRLETYAVVPLANDVALIEWVPNTITLFAAVEKEARETISRCMRNYKVELDALAGGDICSSTAFTELMSKEPEKVCKLYKEYASDPCFKEHLVKWYHDVWF</sequence>
<gene>
    <name evidence="2" type="ORF">SDRG_02391</name>
</gene>
<dbReference type="PANTHER" id="PTHR11139">
    <property type="entry name" value="ATAXIA TELANGIECTASIA MUTATED ATM -RELATED"/>
    <property type="match status" value="1"/>
</dbReference>
<dbReference type="InParanoid" id="T0R2I7"/>
<feature type="domain" description="PI3K/PI4K catalytic" evidence="1">
    <location>
        <begin position="181"/>
        <end position="342"/>
    </location>
</feature>
<dbReference type="AlphaFoldDB" id="T0R2I7"/>
<organism evidence="2 3">
    <name type="scientific">Saprolegnia diclina (strain VS20)</name>
    <dbReference type="NCBI Taxonomy" id="1156394"/>
    <lineage>
        <taxon>Eukaryota</taxon>
        <taxon>Sar</taxon>
        <taxon>Stramenopiles</taxon>
        <taxon>Oomycota</taxon>
        <taxon>Saprolegniomycetes</taxon>
        <taxon>Saprolegniales</taxon>
        <taxon>Saprolegniaceae</taxon>
        <taxon>Saprolegnia</taxon>
    </lineage>
</organism>
<evidence type="ECO:0000313" key="3">
    <source>
        <dbReference type="Proteomes" id="UP000030762"/>
    </source>
</evidence>
<dbReference type="InterPro" id="IPR011009">
    <property type="entry name" value="Kinase-like_dom_sf"/>
</dbReference>
<name>T0R2I7_SAPDV</name>
<accession>T0R2I7</accession>
<dbReference type="EMBL" id="JH767136">
    <property type="protein sequence ID" value="EQC40500.1"/>
    <property type="molecule type" value="Genomic_DNA"/>
</dbReference>
<dbReference type="Gene3D" id="3.30.1010.10">
    <property type="entry name" value="Phosphatidylinositol 3-kinase Catalytic Subunit, Chain A, domain 4"/>
    <property type="match status" value="1"/>
</dbReference>
<evidence type="ECO:0000259" key="1">
    <source>
        <dbReference type="PROSITE" id="PS50290"/>
    </source>
</evidence>
<dbReference type="VEuPathDB" id="FungiDB:SDRG_02391"/>
<dbReference type="InterPro" id="IPR050517">
    <property type="entry name" value="DDR_Repair_Kinase"/>
</dbReference>
<dbReference type="eggNOG" id="KOG0891">
    <property type="taxonomic scope" value="Eukaryota"/>
</dbReference>
<dbReference type="Proteomes" id="UP000030762">
    <property type="component" value="Unassembled WGS sequence"/>
</dbReference>
<evidence type="ECO:0000313" key="2">
    <source>
        <dbReference type="EMBL" id="EQC40500.1"/>
    </source>
</evidence>
<dbReference type="GO" id="GO:0005634">
    <property type="term" value="C:nucleus"/>
    <property type="evidence" value="ECO:0007669"/>
    <property type="project" value="TreeGrafter"/>
</dbReference>
<proteinExistence type="predicted"/>
<keyword evidence="3" id="KW-1185">Reference proteome</keyword>
<dbReference type="GeneID" id="19943118"/>
<dbReference type="SUPFAM" id="SSF56112">
    <property type="entry name" value="Protein kinase-like (PK-like)"/>
    <property type="match status" value="1"/>
</dbReference>
<dbReference type="InterPro" id="IPR000403">
    <property type="entry name" value="PI3/4_kinase_cat_dom"/>
</dbReference>
<dbReference type="Pfam" id="PF00454">
    <property type="entry name" value="PI3_PI4_kinase"/>
    <property type="match status" value="1"/>
</dbReference>
<protein>
    <recommendedName>
        <fullName evidence="1">PI3K/PI4K catalytic domain-containing protein</fullName>
    </recommendedName>
</protein>
<dbReference type="RefSeq" id="XP_008606199.1">
    <property type="nucleotide sequence ID" value="XM_008607977.1"/>
</dbReference>
<dbReference type="GO" id="GO:0004674">
    <property type="term" value="F:protein serine/threonine kinase activity"/>
    <property type="evidence" value="ECO:0007669"/>
    <property type="project" value="TreeGrafter"/>
</dbReference>
<dbReference type="STRING" id="1156394.T0R2I7"/>